<accession>A0A1R3FZV8</accession>
<gene>
    <name evidence="1" type="ORF">CCACVL1_29821</name>
</gene>
<reference evidence="1 2" key="1">
    <citation type="submission" date="2013-09" db="EMBL/GenBank/DDBJ databases">
        <title>Corchorus capsularis genome sequencing.</title>
        <authorList>
            <person name="Alam M."/>
            <person name="Haque M.S."/>
            <person name="Islam M.S."/>
            <person name="Emdad E.M."/>
            <person name="Islam M.M."/>
            <person name="Ahmed B."/>
            <person name="Halim A."/>
            <person name="Hossen Q.M.M."/>
            <person name="Hossain M.Z."/>
            <person name="Ahmed R."/>
            <person name="Khan M.M."/>
            <person name="Islam R."/>
            <person name="Rashid M.M."/>
            <person name="Khan S.A."/>
            <person name="Rahman M.S."/>
            <person name="Alam M."/>
        </authorList>
    </citation>
    <scope>NUCLEOTIDE SEQUENCE [LARGE SCALE GENOMIC DNA]</scope>
    <source>
        <strain evidence="2">cv. CVL-1</strain>
        <tissue evidence="1">Whole seedling</tissue>
    </source>
</reference>
<dbReference type="OrthoDB" id="10551796at2759"/>
<protein>
    <submittedName>
        <fullName evidence="1">Uncharacterized protein</fullName>
    </submittedName>
</protein>
<dbReference type="Proteomes" id="UP000188268">
    <property type="component" value="Unassembled WGS sequence"/>
</dbReference>
<sequence>VGNLRSKRISQLVGDLRNKVTTLWVSRLWDCKIPTSREEVGMTFLGLDDEFKMAEQLHQESNTLKVLN</sequence>
<evidence type="ECO:0000313" key="1">
    <source>
        <dbReference type="EMBL" id="OMO51381.1"/>
    </source>
</evidence>
<keyword evidence="2" id="KW-1185">Reference proteome</keyword>
<dbReference type="AlphaFoldDB" id="A0A1R3FZV8"/>
<organism evidence="1 2">
    <name type="scientific">Corchorus capsularis</name>
    <name type="common">Jute</name>
    <dbReference type="NCBI Taxonomy" id="210143"/>
    <lineage>
        <taxon>Eukaryota</taxon>
        <taxon>Viridiplantae</taxon>
        <taxon>Streptophyta</taxon>
        <taxon>Embryophyta</taxon>
        <taxon>Tracheophyta</taxon>
        <taxon>Spermatophyta</taxon>
        <taxon>Magnoliopsida</taxon>
        <taxon>eudicotyledons</taxon>
        <taxon>Gunneridae</taxon>
        <taxon>Pentapetalae</taxon>
        <taxon>rosids</taxon>
        <taxon>malvids</taxon>
        <taxon>Malvales</taxon>
        <taxon>Malvaceae</taxon>
        <taxon>Grewioideae</taxon>
        <taxon>Apeibeae</taxon>
        <taxon>Corchorus</taxon>
    </lineage>
</organism>
<comment type="caution">
    <text evidence="1">The sequence shown here is derived from an EMBL/GenBank/DDBJ whole genome shotgun (WGS) entry which is preliminary data.</text>
</comment>
<proteinExistence type="predicted"/>
<name>A0A1R3FZV8_COCAP</name>
<dbReference type="EMBL" id="AWWV01015837">
    <property type="protein sequence ID" value="OMO51381.1"/>
    <property type="molecule type" value="Genomic_DNA"/>
</dbReference>
<feature type="non-terminal residue" evidence="1">
    <location>
        <position position="1"/>
    </location>
</feature>
<evidence type="ECO:0000313" key="2">
    <source>
        <dbReference type="Proteomes" id="UP000188268"/>
    </source>
</evidence>
<dbReference type="Gramene" id="OMO51381">
    <property type="protein sequence ID" value="OMO51381"/>
    <property type="gene ID" value="CCACVL1_29821"/>
</dbReference>